<dbReference type="InterPro" id="IPR000727">
    <property type="entry name" value="T_SNARE_dom"/>
</dbReference>
<comment type="subcellular location">
    <subcellularLocation>
        <location evidence="1">Endoplasmic reticulum membrane</location>
        <topology evidence="1">Single-pass type IV membrane protein</topology>
    </subcellularLocation>
    <subcellularLocation>
        <location evidence="2">Golgi apparatus membrane</location>
        <topology evidence="2">Single-pass type IV membrane protein</topology>
    </subcellularLocation>
</comment>
<comment type="caution">
    <text evidence="16">The sequence shown here is derived from an EMBL/GenBank/DDBJ whole genome shotgun (WGS) entry which is preliminary data.</text>
</comment>
<dbReference type="Gene3D" id="1.20.5.110">
    <property type="match status" value="1"/>
</dbReference>
<comment type="similarity">
    <text evidence="12">Belongs to the BET1 family.</text>
</comment>
<evidence type="ECO:0000256" key="9">
    <source>
        <dbReference type="ARBA" id="ARBA00023034"/>
    </source>
</evidence>
<reference evidence="16" key="1">
    <citation type="submission" date="2020-01" db="EMBL/GenBank/DDBJ databases">
        <authorList>
            <person name="Mishra B."/>
        </authorList>
    </citation>
    <scope>NUCLEOTIDE SEQUENCE [LARGE SCALE GENOMIC DNA]</scope>
</reference>
<name>A0A6D2HDI3_9BRAS</name>
<proteinExistence type="inferred from homology"/>
<keyword evidence="4 14" id="KW-0812">Transmembrane</keyword>
<accession>A0A6D2HDI3</accession>
<evidence type="ECO:0000256" key="13">
    <source>
        <dbReference type="ARBA" id="ARBA00060029"/>
    </source>
</evidence>
<keyword evidence="7" id="KW-0653">Protein transport</keyword>
<keyword evidence="5" id="KW-0256">Endoplasmic reticulum</keyword>
<evidence type="ECO:0000256" key="6">
    <source>
        <dbReference type="ARBA" id="ARBA00022892"/>
    </source>
</evidence>
<keyword evidence="9" id="KW-0333">Golgi apparatus</keyword>
<gene>
    <name evidence="16" type="ORF">MERR_LOCUS1183</name>
</gene>
<evidence type="ECO:0000256" key="8">
    <source>
        <dbReference type="ARBA" id="ARBA00022989"/>
    </source>
</evidence>
<keyword evidence="8 14" id="KW-1133">Transmembrane helix</keyword>
<dbReference type="FunFam" id="1.20.5.110:FF:000056">
    <property type="entry name" value="Bet1-like protein At4g14600"/>
    <property type="match status" value="1"/>
</dbReference>
<dbReference type="PROSITE" id="PS50192">
    <property type="entry name" value="T_SNARE"/>
    <property type="match status" value="1"/>
</dbReference>
<evidence type="ECO:0000256" key="11">
    <source>
        <dbReference type="ARBA" id="ARBA00023136"/>
    </source>
</evidence>
<dbReference type="GO" id="GO:0005789">
    <property type="term" value="C:endoplasmic reticulum membrane"/>
    <property type="evidence" value="ECO:0007669"/>
    <property type="project" value="UniProtKB-SubCell"/>
</dbReference>
<dbReference type="AlphaFoldDB" id="A0A6D2HDI3"/>
<keyword evidence="11 14" id="KW-0472">Membrane</keyword>
<dbReference type="SUPFAM" id="SSF58038">
    <property type="entry name" value="SNARE fusion complex"/>
    <property type="match status" value="1"/>
</dbReference>
<dbReference type="CDD" id="cd15841">
    <property type="entry name" value="SNARE_Qc"/>
    <property type="match status" value="1"/>
</dbReference>
<dbReference type="GO" id="GO:0000139">
    <property type="term" value="C:Golgi membrane"/>
    <property type="evidence" value="ECO:0007669"/>
    <property type="project" value="UniProtKB-SubCell"/>
</dbReference>
<dbReference type="OrthoDB" id="261831at2759"/>
<feature type="domain" description="T-SNARE coiled-coil homology" evidence="15">
    <location>
        <begin position="40"/>
        <end position="102"/>
    </location>
</feature>
<evidence type="ECO:0000313" key="17">
    <source>
        <dbReference type="Proteomes" id="UP000467841"/>
    </source>
</evidence>
<evidence type="ECO:0000256" key="1">
    <source>
        <dbReference type="ARBA" id="ARBA00004163"/>
    </source>
</evidence>
<evidence type="ECO:0000256" key="3">
    <source>
        <dbReference type="ARBA" id="ARBA00022448"/>
    </source>
</evidence>
<dbReference type="SMART" id="SM00397">
    <property type="entry name" value="t_SNARE"/>
    <property type="match status" value="1"/>
</dbReference>
<evidence type="ECO:0000256" key="7">
    <source>
        <dbReference type="ARBA" id="ARBA00022927"/>
    </source>
</evidence>
<dbReference type="GO" id="GO:0016192">
    <property type="term" value="P:vesicle-mediated transport"/>
    <property type="evidence" value="ECO:0007669"/>
    <property type="project" value="UniProtKB-KW"/>
</dbReference>
<evidence type="ECO:0000256" key="4">
    <source>
        <dbReference type="ARBA" id="ARBA00022692"/>
    </source>
</evidence>
<evidence type="ECO:0000313" key="16">
    <source>
        <dbReference type="EMBL" id="CAA7013949.1"/>
    </source>
</evidence>
<keyword evidence="10" id="KW-0175">Coiled coil</keyword>
<dbReference type="GO" id="GO:0015031">
    <property type="term" value="P:protein transport"/>
    <property type="evidence" value="ECO:0007669"/>
    <property type="project" value="UniProtKB-KW"/>
</dbReference>
<dbReference type="PANTHER" id="PTHR12791">
    <property type="entry name" value="GOLGI SNARE BET1-RELATED"/>
    <property type="match status" value="1"/>
</dbReference>
<evidence type="ECO:0000256" key="10">
    <source>
        <dbReference type="ARBA" id="ARBA00023054"/>
    </source>
</evidence>
<keyword evidence="17" id="KW-1185">Reference proteome</keyword>
<dbReference type="EMBL" id="CACVBM020000077">
    <property type="protein sequence ID" value="CAA7013949.1"/>
    <property type="molecule type" value="Genomic_DNA"/>
</dbReference>
<keyword evidence="3" id="KW-0813">Transport</keyword>
<feature type="transmembrane region" description="Helical" evidence="14">
    <location>
        <begin position="110"/>
        <end position="128"/>
    </location>
</feature>
<sequence length="134" mass="15096">MASNPHRGGTFYGGAAPYRSSDGLNTRTGAGSEEIQLRIDPMHSDLDDEITGLHGQVSQLKNIAQEIGSEAKFQRDFLDELQMTLIRAKAGVKNNIRKLNMSIIRSGNNHIMHVLLFALLCFFILYLWSKMFKR</sequence>
<evidence type="ECO:0000256" key="12">
    <source>
        <dbReference type="ARBA" id="ARBA00037962"/>
    </source>
</evidence>
<evidence type="ECO:0000256" key="2">
    <source>
        <dbReference type="ARBA" id="ARBA00004409"/>
    </source>
</evidence>
<comment type="function">
    <text evidence="13">Required for vesicular transport from the ER to the Golgi complex. Functions as a SNARE associated with ER-derived vesicles.</text>
</comment>
<evidence type="ECO:0000259" key="15">
    <source>
        <dbReference type="PROSITE" id="PS50192"/>
    </source>
</evidence>
<organism evidence="16 17">
    <name type="scientific">Microthlaspi erraticum</name>
    <dbReference type="NCBI Taxonomy" id="1685480"/>
    <lineage>
        <taxon>Eukaryota</taxon>
        <taxon>Viridiplantae</taxon>
        <taxon>Streptophyta</taxon>
        <taxon>Embryophyta</taxon>
        <taxon>Tracheophyta</taxon>
        <taxon>Spermatophyta</taxon>
        <taxon>Magnoliopsida</taxon>
        <taxon>eudicotyledons</taxon>
        <taxon>Gunneridae</taxon>
        <taxon>Pentapetalae</taxon>
        <taxon>rosids</taxon>
        <taxon>malvids</taxon>
        <taxon>Brassicales</taxon>
        <taxon>Brassicaceae</taxon>
        <taxon>Coluteocarpeae</taxon>
        <taxon>Microthlaspi</taxon>
    </lineage>
</organism>
<evidence type="ECO:0000256" key="14">
    <source>
        <dbReference type="SAM" id="Phobius"/>
    </source>
</evidence>
<keyword evidence="6" id="KW-0931">ER-Golgi transport</keyword>
<dbReference type="Proteomes" id="UP000467841">
    <property type="component" value="Unassembled WGS sequence"/>
</dbReference>
<protein>
    <recommendedName>
        <fullName evidence="15">t-SNARE coiled-coil homology domain-containing protein</fullName>
    </recommendedName>
</protein>
<evidence type="ECO:0000256" key="5">
    <source>
        <dbReference type="ARBA" id="ARBA00022824"/>
    </source>
</evidence>